<feature type="region of interest" description="Disordered" evidence="1">
    <location>
        <begin position="155"/>
        <end position="179"/>
    </location>
</feature>
<proteinExistence type="predicted"/>
<dbReference type="Proteomes" id="UP000255000">
    <property type="component" value="Unassembled WGS sequence"/>
</dbReference>
<sequence>MAHVAAARIRQSFKTSGKSTHHSLPGRRTHESICLSKTTPYSTYAIPLPPGGGGLKRCAGMIRTQAFLQTMTGEPDCQSVVNTAASWRERRPVLPLVGIVYIGRAEEDWGFVLPQRPLPLKGGEGAAVSGRGLSARSAPPRSCAGACQVATAPRHRALSIDDSRRKQPPCAHDGSPHKAGTARCVWQACSPVTLAELFSPPPPRGEGG</sequence>
<feature type="region of interest" description="Disordered" evidence="1">
    <location>
        <begin position="9"/>
        <end position="29"/>
    </location>
</feature>
<organism evidence="2 3">
    <name type="scientific">Pannonibacter phragmitetus</name>
    <dbReference type="NCBI Taxonomy" id="121719"/>
    <lineage>
        <taxon>Bacteria</taxon>
        <taxon>Pseudomonadati</taxon>
        <taxon>Pseudomonadota</taxon>
        <taxon>Alphaproteobacteria</taxon>
        <taxon>Hyphomicrobiales</taxon>
        <taxon>Stappiaceae</taxon>
        <taxon>Pannonibacter</taxon>
    </lineage>
</organism>
<gene>
    <name evidence="2" type="ORF">NCTC13350_04157</name>
</gene>
<dbReference type="EMBL" id="UGSK01000002">
    <property type="protein sequence ID" value="SUC82664.1"/>
    <property type="molecule type" value="Genomic_DNA"/>
</dbReference>
<protein>
    <submittedName>
        <fullName evidence="2">Uncharacterized protein</fullName>
    </submittedName>
</protein>
<evidence type="ECO:0000313" key="2">
    <source>
        <dbReference type="EMBL" id="SUC82664.1"/>
    </source>
</evidence>
<evidence type="ECO:0000256" key="1">
    <source>
        <dbReference type="SAM" id="MobiDB-lite"/>
    </source>
</evidence>
<name>A0A379HJI9_9HYPH</name>
<evidence type="ECO:0000313" key="3">
    <source>
        <dbReference type="Proteomes" id="UP000255000"/>
    </source>
</evidence>
<dbReference type="AlphaFoldDB" id="A0A379HJI9"/>
<accession>A0A379HJI9</accession>
<reference evidence="2 3" key="1">
    <citation type="submission" date="2018-06" db="EMBL/GenBank/DDBJ databases">
        <authorList>
            <consortium name="Pathogen Informatics"/>
            <person name="Doyle S."/>
        </authorList>
    </citation>
    <scope>NUCLEOTIDE SEQUENCE [LARGE SCALE GENOMIC DNA]</scope>
    <source>
        <strain evidence="2 3">NCTC13350</strain>
    </source>
</reference>